<evidence type="ECO:0000256" key="3">
    <source>
        <dbReference type="ARBA" id="ARBA00022475"/>
    </source>
</evidence>
<evidence type="ECO:0000256" key="1">
    <source>
        <dbReference type="ARBA" id="ARBA00004429"/>
    </source>
</evidence>
<keyword evidence="2 9" id="KW-0813">Transport</keyword>
<dbReference type="Proteomes" id="UP001595967">
    <property type="component" value="Unassembled WGS sequence"/>
</dbReference>
<name>A0ABV9GVT6_9BURK</name>
<feature type="transmembrane region" description="Helical" evidence="9">
    <location>
        <begin position="45"/>
        <end position="65"/>
    </location>
</feature>
<evidence type="ECO:0000256" key="9">
    <source>
        <dbReference type="RuleBase" id="RU369079"/>
    </source>
</evidence>
<feature type="domain" description="Tripartite ATP-independent periplasmic transporters DctQ component" evidence="10">
    <location>
        <begin position="24"/>
        <end position="150"/>
    </location>
</feature>
<comment type="similarity">
    <text evidence="8 9">Belongs to the TRAP transporter small permease family.</text>
</comment>
<dbReference type="PANTHER" id="PTHR35011">
    <property type="entry name" value="2,3-DIKETO-L-GULONATE TRAP TRANSPORTER SMALL PERMEASE PROTEIN YIAM"/>
    <property type="match status" value="1"/>
</dbReference>
<dbReference type="EMBL" id="JBHSEW010000002">
    <property type="protein sequence ID" value="MFC4621259.1"/>
    <property type="molecule type" value="Genomic_DNA"/>
</dbReference>
<dbReference type="PANTHER" id="PTHR35011:SF10">
    <property type="entry name" value="TRAP TRANSPORTER SMALL PERMEASE PROTEIN"/>
    <property type="match status" value="1"/>
</dbReference>
<keyword evidence="7 9" id="KW-0472">Membrane</keyword>
<comment type="subcellular location">
    <subcellularLocation>
        <location evidence="1 9">Cell inner membrane</location>
        <topology evidence="1 9">Multi-pass membrane protein</topology>
    </subcellularLocation>
</comment>
<sequence>MRKLLDLLYAGSAWLASLSMIGVLLMVLLTIASRFFGFSAPGTDAYAGYAMAGAGFMALASTLKAREHIRVTLFAGMLKGRAHKVAEVLALLIATLLAAFLAYYSAQLAYQSWEIEDVSVGIDATPLWIPQLFMVAGTLVFFIAFCDELILELLGKRSHAELEDAHHE</sequence>
<evidence type="ECO:0000313" key="11">
    <source>
        <dbReference type="EMBL" id="MFC4621259.1"/>
    </source>
</evidence>
<gene>
    <name evidence="11" type="ORF">ACFO3A_03435</name>
</gene>
<keyword evidence="6 9" id="KW-1133">Transmembrane helix</keyword>
<keyword evidence="5 9" id="KW-0812">Transmembrane</keyword>
<dbReference type="RefSeq" id="WP_377724009.1">
    <property type="nucleotide sequence ID" value="NZ_JBHSEW010000002.1"/>
</dbReference>
<comment type="function">
    <text evidence="9">Part of the tripartite ATP-independent periplasmic (TRAP) transport system.</text>
</comment>
<evidence type="ECO:0000256" key="2">
    <source>
        <dbReference type="ARBA" id="ARBA00022448"/>
    </source>
</evidence>
<evidence type="ECO:0000313" key="12">
    <source>
        <dbReference type="Proteomes" id="UP001595967"/>
    </source>
</evidence>
<keyword evidence="4 9" id="KW-0997">Cell inner membrane</keyword>
<evidence type="ECO:0000256" key="8">
    <source>
        <dbReference type="ARBA" id="ARBA00038436"/>
    </source>
</evidence>
<evidence type="ECO:0000256" key="6">
    <source>
        <dbReference type="ARBA" id="ARBA00022989"/>
    </source>
</evidence>
<comment type="caution">
    <text evidence="11">The sequence shown here is derived from an EMBL/GenBank/DDBJ whole genome shotgun (WGS) entry which is preliminary data.</text>
</comment>
<accession>A0ABV9GVT6</accession>
<evidence type="ECO:0000259" key="10">
    <source>
        <dbReference type="Pfam" id="PF04290"/>
    </source>
</evidence>
<evidence type="ECO:0000256" key="5">
    <source>
        <dbReference type="ARBA" id="ARBA00022692"/>
    </source>
</evidence>
<feature type="transmembrane region" description="Helical" evidence="9">
    <location>
        <begin position="126"/>
        <end position="146"/>
    </location>
</feature>
<dbReference type="Pfam" id="PF04290">
    <property type="entry name" value="DctQ"/>
    <property type="match status" value="1"/>
</dbReference>
<comment type="subunit">
    <text evidence="9">The complex comprises the extracytoplasmic solute receptor protein and the two transmembrane proteins.</text>
</comment>
<keyword evidence="3" id="KW-1003">Cell membrane</keyword>
<dbReference type="InterPro" id="IPR007387">
    <property type="entry name" value="TRAP_DctQ"/>
</dbReference>
<feature type="transmembrane region" description="Helical" evidence="9">
    <location>
        <begin position="85"/>
        <end position="106"/>
    </location>
</feature>
<proteinExistence type="inferred from homology"/>
<protein>
    <recommendedName>
        <fullName evidence="9">TRAP transporter small permease protein</fullName>
    </recommendedName>
</protein>
<evidence type="ECO:0000256" key="7">
    <source>
        <dbReference type="ARBA" id="ARBA00023136"/>
    </source>
</evidence>
<reference evidence="12" key="1">
    <citation type="journal article" date="2019" name="Int. J. Syst. Evol. Microbiol.">
        <title>The Global Catalogue of Microorganisms (GCM) 10K type strain sequencing project: providing services to taxonomists for standard genome sequencing and annotation.</title>
        <authorList>
            <consortium name="The Broad Institute Genomics Platform"/>
            <consortium name="The Broad Institute Genome Sequencing Center for Infectious Disease"/>
            <person name="Wu L."/>
            <person name="Ma J."/>
        </authorList>
    </citation>
    <scope>NUCLEOTIDE SEQUENCE [LARGE SCALE GENOMIC DNA]</scope>
    <source>
        <strain evidence="12">JCM 11650</strain>
    </source>
</reference>
<dbReference type="InterPro" id="IPR055348">
    <property type="entry name" value="DctQ"/>
</dbReference>
<feature type="transmembrane region" description="Helical" evidence="9">
    <location>
        <begin position="7"/>
        <end position="33"/>
    </location>
</feature>
<organism evidence="11 12">
    <name type="scientific">Comamonas nitrativorans</name>
    <dbReference type="NCBI Taxonomy" id="108437"/>
    <lineage>
        <taxon>Bacteria</taxon>
        <taxon>Pseudomonadati</taxon>
        <taxon>Pseudomonadota</taxon>
        <taxon>Betaproteobacteria</taxon>
        <taxon>Burkholderiales</taxon>
        <taxon>Comamonadaceae</taxon>
        <taxon>Comamonas</taxon>
    </lineage>
</organism>
<keyword evidence="12" id="KW-1185">Reference proteome</keyword>
<evidence type="ECO:0000256" key="4">
    <source>
        <dbReference type="ARBA" id="ARBA00022519"/>
    </source>
</evidence>